<dbReference type="SMART" id="SM00829">
    <property type="entry name" value="PKS_ER"/>
    <property type="match status" value="1"/>
</dbReference>
<sequence length="305" mass="31182">MRRVTQDVLGDASVLRIVEAEIPVPGPTEILVEMRAAGVNPVDWKVRTGGGVLGVPPFTVGWELSGVVAATGTGVTRFAVGDEVFGMPRFPGEAAAYAEYVTGPARQFALKPPNLSHEQAGGLALAGLTAWQVLVETAGVLAGQRVLIPAAAGGVGHLAVQIAKCRGAYVIGTASAPKHDFVRSLGADEVHDHRAGGPAVVFGGVKDVDVAVATVAGQIPALAAALAPDGALIALNGVDADAVTEAGGVFLLAEPDRAGLEHLTALVLDGRLTVHVDRVFPLDLVAEAHRYGELGHTTGKIVLIP</sequence>
<feature type="domain" description="Enoyl reductase (ER)" evidence="1">
    <location>
        <begin position="10"/>
        <end position="303"/>
    </location>
</feature>
<dbReference type="PANTHER" id="PTHR44013">
    <property type="entry name" value="ZINC-TYPE ALCOHOL DEHYDROGENASE-LIKE PROTEIN C16A3.02C"/>
    <property type="match status" value="1"/>
</dbReference>
<dbReference type="InterPro" id="IPR013154">
    <property type="entry name" value="ADH-like_N"/>
</dbReference>
<dbReference type="SUPFAM" id="SSF50129">
    <property type="entry name" value="GroES-like"/>
    <property type="match status" value="1"/>
</dbReference>
<dbReference type="RefSeq" id="WP_380127891.1">
    <property type="nucleotide sequence ID" value="NZ_JBHSIU010000118.1"/>
</dbReference>
<dbReference type="Pfam" id="PF08240">
    <property type="entry name" value="ADH_N"/>
    <property type="match status" value="1"/>
</dbReference>
<dbReference type="InterPro" id="IPR052733">
    <property type="entry name" value="Chloroplast_QOR"/>
</dbReference>
<keyword evidence="3" id="KW-1185">Reference proteome</keyword>
<evidence type="ECO:0000259" key="1">
    <source>
        <dbReference type="SMART" id="SM00829"/>
    </source>
</evidence>
<proteinExistence type="predicted"/>
<keyword evidence="2" id="KW-0560">Oxidoreductase</keyword>
<evidence type="ECO:0000313" key="3">
    <source>
        <dbReference type="Proteomes" id="UP001595912"/>
    </source>
</evidence>
<dbReference type="InterPro" id="IPR002364">
    <property type="entry name" value="Quin_OxRdtase/zeta-crystal_CS"/>
</dbReference>
<dbReference type="Gene3D" id="3.90.180.10">
    <property type="entry name" value="Medium-chain alcohol dehydrogenases, catalytic domain"/>
    <property type="match status" value="1"/>
</dbReference>
<dbReference type="PANTHER" id="PTHR44013:SF1">
    <property type="entry name" value="ZINC-TYPE ALCOHOL DEHYDROGENASE-LIKE PROTEIN C16A3.02C"/>
    <property type="match status" value="1"/>
</dbReference>
<organism evidence="2 3">
    <name type="scientific">Dactylosporangium cerinum</name>
    <dbReference type="NCBI Taxonomy" id="1434730"/>
    <lineage>
        <taxon>Bacteria</taxon>
        <taxon>Bacillati</taxon>
        <taxon>Actinomycetota</taxon>
        <taxon>Actinomycetes</taxon>
        <taxon>Micromonosporales</taxon>
        <taxon>Micromonosporaceae</taxon>
        <taxon>Dactylosporangium</taxon>
    </lineage>
</organism>
<dbReference type="Gene3D" id="3.40.50.720">
    <property type="entry name" value="NAD(P)-binding Rossmann-like Domain"/>
    <property type="match status" value="1"/>
</dbReference>
<dbReference type="SUPFAM" id="SSF51735">
    <property type="entry name" value="NAD(P)-binding Rossmann-fold domains"/>
    <property type="match status" value="1"/>
</dbReference>
<dbReference type="InterPro" id="IPR020843">
    <property type="entry name" value="ER"/>
</dbReference>
<dbReference type="PROSITE" id="PS01162">
    <property type="entry name" value="QOR_ZETA_CRYSTAL"/>
    <property type="match status" value="1"/>
</dbReference>
<reference evidence="3" key="1">
    <citation type="journal article" date="2019" name="Int. J. Syst. Evol. Microbiol.">
        <title>The Global Catalogue of Microorganisms (GCM) 10K type strain sequencing project: providing services to taxonomists for standard genome sequencing and annotation.</title>
        <authorList>
            <consortium name="The Broad Institute Genomics Platform"/>
            <consortium name="The Broad Institute Genome Sequencing Center for Infectious Disease"/>
            <person name="Wu L."/>
            <person name="Ma J."/>
        </authorList>
    </citation>
    <scope>NUCLEOTIDE SEQUENCE [LARGE SCALE GENOMIC DNA]</scope>
    <source>
        <strain evidence="3">CGMCC 4.7152</strain>
    </source>
</reference>
<dbReference type="InterPro" id="IPR011032">
    <property type="entry name" value="GroES-like_sf"/>
</dbReference>
<comment type="caution">
    <text evidence="2">The sequence shown here is derived from an EMBL/GenBank/DDBJ whole genome shotgun (WGS) entry which is preliminary data.</text>
</comment>
<gene>
    <name evidence="2" type="ORF">ACFPIJ_56745</name>
</gene>
<dbReference type="Pfam" id="PF13602">
    <property type="entry name" value="ADH_zinc_N_2"/>
    <property type="match status" value="1"/>
</dbReference>
<dbReference type="Proteomes" id="UP001595912">
    <property type="component" value="Unassembled WGS sequence"/>
</dbReference>
<dbReference type="EMBL" id="JBHSIU010000118">
    <property type="protein sequence ID" value="MFC5007246.1"/>
    <property type="molecule type" value="Genomic_DNA"/>
</dbReference>
<dbReference type="InterPro" id="IPR036291">
    <property type="entry name" value="NAD(P)-bd_dom_sf"/>
</dbReference>
<dbReference type="EC" id="1.-.-.-" evidence="2"/>
<dbReference type="GO" id="GO:0016491">
    <property type="term" value="F:oxidoreductase activity"/>
    <property type="evidence" value="ECO:0007669"/>
    <property type="project" value="UniProtKB-KW"/>
</dbReference>
<evidence type="ECO:0000313" key="2">
    <source>
        <dbReference type="EMBL" id="MFC5007246.1"/>
    </source>
</evidence>
<protein>
    <submittedName>
        <fullName evidence="2">NADP-dependent oxidoreductase</fullName>
        <ecNumber evidence="2">1.-.-.-</ecNumber>
    </submittedName>
</protein>
<name>A0ABV9WIU1_9ACTN</name>
<accession>A0ABV9WIU1</accession>
<dbReference type="CDD" id="cd05289">
    <property type="entry name" value="MDR_like_2"/>
    <property type="match status" value="1"/>
</dbReference>